<feature type="transmembrane region" description="Helical" evidence="1">
    <location>
        <begin position="26"/>
        <end position="44"/>
    </location>
</feature>
<feature type="transmembrane region" description="Helical" evidence="1">
    <location>
        <begin position="249"/>
        <end position="266"/>
    </location>
</feature>
<keyword evidence="1" id="KW-0812">Transmembrane</keyword>
<organism evidence="2 3">
    <name type="scientific">Leucocoprinus birnbaumii</name>
    <dbReference type="NCBI Taxonomy" id="56174"/>
    <lineage>
        <taxon>Eukaryota</taxon>
        <taxon>Fungi</taxon>
        <taxon>Dikarya</taxon>
        <taxon>Basidiomycota</taxon>
        <taxon>Agaricomycotina</taxon>
        <taxon>Agaricomycetes</taxon>
        <taxon>Agaricomycetidae</taxon>
        <taxon>Agaricales</taxon>
        <taxon>Agaricineae</taxon>
        <taxon>Agaricaceae</taxon>
        <taxon>Leucocoprinus</taxon>
    </lineage>
</organism>
<feature type="transmembrane region" description="Helical" evidence="1">
    <location>
        <begin position="222"/>
        <end position="243"/>
    </location>
</feature>
<feature type="transmembrane region" description="Helical" evidence="1">
    <location>
        <begin position="181"/>
        <end position="202"/>
    </location>
</feature>
<dbReference type="EMBL" id="JANIEX010000054">
    <property type="protein sequence ID" value="KAJ3574898.1"/>
    <property type="molecule type" value="Genomic_DNA"/>
</dbReference>
<accession>A0AAD5W024</accession>
<feature type="transmembrane region" description="Helical" evidence="1">
    <location>
        <begin position="56"/>
        <end position="79"/>
    </location>
</feature>
<evidence type="ECO:0000256" key="1">
    <source>
        <dbReference type="SAM" id="Phobius"/>
    </source>
</evidence>
<comment type="caution">
    <text evidence="2">The sequence shown here is derived from an EMBL/GenBank/DDBJ whole genome shotgun (WGS) entry which is preliminary data.</text>
</comment>
<protein>
    <submittedName>
        <fullName evidence="2">Uncharacterized protein</fullName>
    </submittedName>
</protein>
<feature type="transmembrane region" description="Helical" evidence="1">
    <location>
        <begin position="138"/>
        <end position="161"/>
    </location>
</feature>
<keyword evidence="1" id="KW-1133">Transmembrane helix</keyword>
<evidence type="ECO:0000313" key="3">
    <source>
        <dbReference type="Proteomes" id="UP001213000"/>
    </source>
</evidence>
<dbReference type="AlphaFoldDB" id="A0AAD5W024"/>
<feature type="transmembrane region" description="Helical" evidence="1">
    <location>
        <begin position="107"/>
        <end position="126"/>
    </location>
</feature>
<sequence>MSDDAFPPDVLFAARDAIFNMTAMETFGDGIYSAIFWFTLYMLVFRRREKGVRLPISAFVVTIPLYMLAMIHLGIHWWLARLTFVVHAETSTESLLTFLNQPQWCNALSVVTFSLMSLIADFVMVWRCWVIWDRNWKAAVVPFTMMLVAVAFCIMSAIFQIDPASGLPTSESNKFAKFSAVYFGLSLGSTVISTSLIVYRIVAVARDTGFHLEKPYRKVLEIIVESAVLYSISQIIFLPLLVRDDFSDAYPQAVLICMTGITPTLISSRVSLGVSRDYSTSNRTTTAHTSMFIAAQTETAATGASKTVNNNSNNELASFDSKQEKEHNSYEVV</sequence>
<keyword evidence="1" id="KW-0472">Membrane</keyword>
<proteinExistence type="predicted"/>
<evidence type="ECO:0000313" key="2">
    <source>
        <dbReference type="EMBL" id="KAJ3574898.1"/>
    </source>
</evidence>
<keyword evidence="3" id="KW-1185">Reference proteome</keyword>
<reference evidence="2" key="1">
    <citation type="submission" date="2022-07" db="EMBL/GenBank/DDBJ databases">
        <title>Genome Sequence of Leucocoprinus birnbaumii.</title>
        <authorList>
            <person name="Buettner E."/>
        </authorList>
    </citation>
    <scope>NUCLEOTIDE SEQUENCE</scope>
    <source>
        <strain evidence="2">VT141</strain>
    </source>
</reference>
<dbReference type="Proteomes" id="UP001213000">
    <property type="component" value="Unassembled WGS sequence"/>
</dbReference>
<gene>
    <name evidence="2" type="ORF">NP233_g1460</name>
</gene>
<name>A0AAD5W024_9AGAR</name>